<reference evidence="1" key="1">
    <citation type="submission" date="2023-10" db="EMBL/GenBank/DDBJ databases">
        <title>Genome assembly of Pristionchus species.</title>
        <authorList>
            <person name="Yoshida K."/>
            <person name="Sommer R.J."/>
        </authorList>
    </citation>
    <scope>NUCLEOTIDE SEQUENCE</scope>
    <source>
        <strain evidence="1">RS5133</strain>
    </source>
</reference>
<evidence type="ECO:0000313" key="1">
    <source>
        <dbReference type="EMBL" id="GMT33815.1"/>
    </source>
</evidence>
<evidence type="ECO:0000313" key="2">
    <source>
        <dbReference type="Proteomes" id="UP001432322"/>
    </source>
</evidence>
<protein>
    <submittedName>
        <fullName evidence="1">Uncharacterized protein</fullName>
    </submittedName>
</protein>
<sequence length="224" mass="24621">MSTPSTVILPYSIANSSVAIVDPEKESTAEVTVVRPVIDRGDDVTTMAMNEKGASKIISGLKRMSVEDRSIVFKCIQDSLLQLAKHTNGHRVVQWFISNGTADQLSHLSSLITANLVSLVQCGGYGRSTVNCLIDNCLDTEKKGELNEEFQRVISSPSDDGTREIKKEVKEEEESDDEIEVIRCVPAPKKTVVAPARSRALSTPCLRPVDPSLMLDQTEFMQRV</sequence>
<name>A0AAV5WQB5_9BILA</name>
<dbReference type="EMBL" id="BTSY01000006">
    <property type="protein sequence ID" value="GMT33815.1"/>
    <property type="molecule type" value="Genomic_DNA"/>
</dbReference>
<dbReference type="InterPro" id="IPR011989">
    <property type="entry name" value="ARM-like"/>
</dbReference>
<organism evidence="1 2">
    <name type="scientific">Pristionchus fissidentatus</name>
    <dbReference type="NCBI Taxonomy" id="1538716"/>
    <lineage>
        <taxon>Eukaryota</taxon>
        <taxon>Metazoa</taxon>
        <taxon>Ecdysozoa</taxon>
        <taxon>Nematoda</taxon>
        <taxon>Chromadorea</taxon>
        <taxon>Rhabditida</taxon>
        <taxon>Rhabditina</taxon>
        <taxon>Diplogasteromorpha</taxon>
        <taxon>Diplogasteroidea</taxon>
        <taxon>Neodiplogasteridae</taxon>
        <taxon>Pristionchus</taxon>
    </lineage>
</organism>
<proteinExistence type="predicted"/>
<dbReference type="Gene3D" id="1.25.10.10">
    <property type="entry name" value="Leucine-rich Repeat Variant"/>
    <property type="match status" value="1"/>
</dbReference>
<comment type="caution">
    <text evidence="1">The sequence shown here is derived from an EMBL/GenBank/DDBJ whole genome shotgun (WGS) entry which is preliminary data.</text>
</comment>
<dbReference type="AlphaFoldDB" id="A0AAV5WQB5"/>
<dbReference type="SUPFAM" id="SSF48371">
    <property type="entry name" value="ARM repeat"/>
    <property type="match status" value="1"/>
</dbReference>
<dbReference type="Proteomes" id="UP001432322">
    <property type="component" value="Unassembled WGS sequence"/>
</dbReference>
<keyword evidence="2" id="KW-1185">Reference proteome</keyword>
<accession>A0AAV5WQB5</accession>
<gene>
    <name evidence="1" type="ORF">PFISCL1PPCAC_25112</name>
</gene>
<dbReference type="InterPro" id="IPR016024">
    <property type="entry name" value="ARM-type_fold"/>
</dbReference>
<feature type="non-terminal residue" evidence="1">
    <location>
        <position position="224"/>
    </location>
</feature>